<feature type="region of interest" description="Disordered" evidence="1">
    <location>
        <begin position="37"/>
        <end position="67"/>
    </location>
</feature>
<dbReference type="RefSeq" id="WP_145856463.1">
    <property type="nucleotide sequence ID" value="NZ_RPFW01000004.1"/>
</dbReference>
<protein>
    <submittedName>
        <fullName evidence="4">ABC transporter substrate-binding protein</fullName>
    </submittedName>
</protein>
<dbReference type="OrthoDB" id="174578at2"/>
<dbReference type="InterPro" id="IPR015168">
    <property type="entry name" value="SsuA/THI5"/>
</dbReference>
<sequence>MRFSAMTGQRPKRRRATAIGMASAGVAATLALAACSSSSSTPASSPSSSSAPSSSAPSGSSSPSSSAATSASAVAANPAKPTVLLDWFPNPDHASLYLAQSDGDFTSAGLQGVTLQAPSGSQDALKLVSTGAMPLGISYEPNVVTAASQGLDVEAVAALIPTPLNTLLISSQSGIKTIKGLAGKKIGTNGDPVETATLNTILRRNGVNPSSTQQIAVSEGLIPAMLSGNVQAIISGYRNVEEIQLKLKGQPPVAFNVENEGMPTYDELVIVAQKSKLASDPGYAAMVRDFLAGLAKGDAAAQARSSAAIAALKPVVGAGGYTDADINAMVPVTVADYKNPLGFGEMSTAKWQAYADWMLANKLITKAVTASDAETDAFLPGKG</sequence>
<reference evidence="4 5" key="1">
    <citation type="submission" date="2018-11" db="EMBL/GenBank/DDBJ databases">
        <title>Trebonia kvetii gen.nov., sp.nov., a novel acidophilic actinobacterium, and proposal of the new actinobacterial family Treboniaceae fam. nov.</title>
        <authorList>
            <person name="Rapoport D."/>
            <person name="Sagova-Mareckova M."/>
            <person name="Sedlacek I."/>
            <person name="Provaznik J."/>
            <person name="Kralova S."/>
            <person name="Pavlinic D."/>
            <person name="Benes V."/>
            <person name="Kopecky J."/>
        </authorList>
    </citation>
    <scope>NUCLEOTIDE SEQUENCE [LARGE SCALE GENOMIC DNA]</scope>
    <source>
        <strain evidence="4 5">15Tr583</strain>
    </source>
</reference>
<evidence type="ECO:0000256" key="2">
    <source>
        <dbReference type="SAM" id="SignalP"/>
    </source>
</evidence>
<feature type="domain" description="SsuA/THI5-like" evidence="3">
    <location>
        <begin position="90"/>
        <end position="303"/>
    </location>
</feature>
<evidence type="ECO:0000313" key="5">
    <source>
        <dbReference type="Proteomes" id="UP000460272"/>
    </source>
</evidence>
<name>A0A6P2BWQ6_9ACTN</name>
<proteinExistence type="predicted"/>
<dbReference type="AlphaFoldDB" id="A0A6P2BWQ6"/>
<feature type="signal peptide" evidence="2">
    <location>
        <begin position="1"/>
        <end position="33"/>
    </location>
</feature>
<keyword evidence="2" id="KW-0732">Signal</keyword>
<dbReference type="Pfam" id="PF09084">
    <property type="entry name" value="NMT1"/>
    <property type="match status" value="1"/>
</dbReference>
<organism evidence="4 5">
    <name type="scientific">Trebonia kvetii</name>
    <dbReference type="NCBI Taxonomy" id="2480626"/>
    <lineage>
        <taxon>Bacteria</taxon>
        <taxon>Bacillati</taxon>
        <taxon>Actinomycetota</taxon>
        <taxon>Actinomycetes</taxon>
        <taxon>Streptosporangiales</taxon>
        <taxon>Treboniaceae</taxon>
        <taxon>Trebonia</taxon>
    </lineage>
</organism>
<evidence type="ECO:0000256" key="1">
    <source>
        <dbReference type="SAM" id="MobiDB-lite"/>
    </source>
</evidence>
<dbReference type="EMBL" id="RPFW01000004">
    <property type="protein sequence ID" value="TVZ03569.1"/>
    <property type="molecule type" value="Genomic_DNA"/>
</dbReference>
<feature type="chain" id="PRO_5026713082" evidence="2">
    <location>
        <begin position="34"/>
        <end position="383"/>
    </location>
</feature>
<dbReference type="PANTHER" id="PTHR31528">
    <property type="entry name" value="4-AMINO-5-HYDROXYMETHYL-2-METHYLPYRIMIDINE PHOSPHATE SYNTHASE THI11-RELATED"/>
    <property type="match status" value="1"/>
</dbReference>
<gene>
    <name evidence="4" type="ORF">EAS64_24680</name>
</gene>
<accession>A0A6P2BWQ6</accession>
<dbReference type="Gene3D" id="3.40.190.10">
    <property type="entry name" value="Periplasmic binding protein-like II"/>
    <property type="match status" value="2"/>
</dbReference>
<evidence type="ECO:0000313" key="4">
    <source>
        <dbReference type="EMBL" id="TVZ03569.1"/>
    </source>
</evidence>
<dbReference type="InterPro" id="IPR027939">
    <property type="entry name" value="NMT1/THI5"/>
</dbReference>
<dbReference type="GO" id="GO:0009228">
    <property type="term" value="P:thiamine biosynthetic process"/>
    <property type="evidence" value="ECO:0007669"/>
    <property type="project" value="InterPro"/>
</dbReference>
<dbReference type="PROSITE" id="PS51257">
    <property type="entry name" value="PROKAR_LIPOPROTEIN"/>
    <property type="match status" value="1"/>
</dbReference>
<evidence type="ECO:0000259" key="3">
    <source>
        <dbReference type="Pfam" id="PF09084"/>
    </source>
</evidence>
<comment type="caution">
    <text evidence="4">The sequence shown here is derived from an EMBL/GenBank/DDBJ whole genome shotgun (WGS) entry which is preliminary data.</text>
</comment>
<dbReference type="SUPFAM" id="SSF53850">
    <property type="entry name" value="Periplasmic binding protein-like II"/>
    <property type="match status" value="1"/>
</dbReference>
<dbReference type="PANTHER" id="PTHR31528:SF3">
    <property type="entry name" value="THIAMINE BIOSYNTHESIS PROTEIN HI_0357-RELATED"/>
    <property type="match status" value="1"/>
</dbReference>
<keyword evidence="5" id="KW-1185">Reference proteome</keyword>
<dbReference type="Proteomes" id="UP000460272">
    <property type="component" value="Unassembled WGS sequence"/>
</dbReference>